<dbReference type="Proteomes" id="UP000602745">
    <property type="component" value="Unassembled WGS sequence"/>
</dbReference>
<protein>
    <submittedName>
        <fullName evidence="6">Creatinine amidohydrolase</fullName>
    </submittedName>
</protein>
<dbReference type="AlphaFoldDB" id="A0A8J2YMV1"/>
<accession>A0A8J2YMV1</accession>
<dbReference type="EMBL" id="BMCP01000007">
    <property type="protein sequence ID" value="GGE53792.1"/>
    <property type="molecule type" value="Genomic_DNA"/>
</dbReference>
<proteinExistence type="inferred from homology"/>
<dbReference type="GO" id="GO:0016811">
    <property type="term" value="F:hydrolase activity, acting on carbon-nitrogen (but not peptide) bonds, in linear amides"/>
    <property type="evidence" value="ECO:0007669"/>
    <property type="project" value="TreeGrafter"/>
</dbReference>
<keyword evidence="3" id="KW-0378">Hydrolase</keyword>
<dbReference type="PANTHER" id="PTHR35005:SF1">
    <property type="entry name" value="2-AMINO-5-FORMYLAMINO-6-RIBOSYLAMINOPYRIMIDIN-4(3H)-ONE 5'-MONOPHOSPHATE DEFORMYLASE"/>
    <property type="match status" value="1"/>
</dbReference>
<name>A0A8J2YMV1_9RHOB</name>
<dbReference type="GO" id="GO:0009231">
    <property type="term" value="P:riboflavin biosynthetic process"/>
    <property type="evidence" value="ECO:0007669"/>
    <property type="project" value="TreeGrafter"/>
</dbReference>
<reference evidence="6" key="2">
    <citation type="submission" date="2020-09" db="EMBL/GenBank/DDBJ databases">
        <authorList>
            <person name="Sun Q."/>
            <person name="Sedlacek I."/>
        </authorList>
    </citation>
    <scope>NUCLEOTIDE SEQUENCE</scope>
    <source>
        <strain evidence="6">CCM 7684</strain>
    </source>
</reference>
<dbReference type="GO" id="GO:0046872">
    <property type="term" value="F:metal ion binding"/>
    <property type="evidence" value="ECO:0007669"/>
    <property type="project" value="UniProtKB-KW"/>
</dbReference>
<keyword evidence="7" id="KW-1185">Reference proteome</keyword>
<evidence type="ECO:0000256" key="2">
    <source>
        <dbReference type="ARBA" id="ARBA00022723"/>
    </source>
</evidence>
<evidence type="ECO:0000256" key="1">
    <source>
        <dbReference type="ARBA" id="ARBA00001947"/>
    </source>
</evidence>
<dbReference type="Gene3D" id="3.40.50.10310">
    <property type="entry name" value="Creatininase"/>
    <property type="match status" value="1"/>
</dbReference>
<comment type="cofactor">
    <cofactor evidence="1">
        <name>Zn(2+)</name>
        <dbReference type="ChEBI" id="CHEBI:29105"/>
    </cofactor>
</comment>
<evidence type="ECO:0000256" key="3">
    <source>
        <dbReference type="ARBA" id="ARBA00022801"/>
    </source>
</evidence>
<comment type="caution">
    <text evidence="6">The sequence shown here is derived from an EMBL/GenBank/DDBJ whole genome shotgun (WGS) entry which is preliminary data.</text>
</comment>
<evidence type="ECO:0000313" key="7">
    <source>
        <dbReference type="Proteomes" id="UP000602745"/>
    </source>
</evidence>
<dbReference type="SUPFAM" id="SSF102215">
    <property type="entry name" value="Creatininase"/>
    <property type="match status" value="1"/>
</dbReference>
<sequence>MGPGGASPPDPRSFSPTSNTYRLNMRTDLVPYADIAEYLKREDTVLIPVGATEQYGPHLATGTELRLCELMAQQVAEITGFAVVPIMPFNYSCMFLDYPGTLTVKMETVEAYLGEMCHGLAEQGFKHFFFVNIHAGSLGPIESICRSLRKEWGAVGGLIDVFSIMRDVAGVTYTTDKAPTGHASEMVTSAALHVCPEYVFMDRVQAPPPLRSFVDGVKTVSSGKVSFGKSSFQVFSDISDYTPLGMQGDASAANAEQGKVIWETSRAYIAEAAKKFSGMVLKPEAA</sequence>
<dbReference type="InterPro" id="IPR024087">
    <property type="entry name" value="Creatininase-like_sf"/>
</dbReference>
<keyword evidence="4" id="KW-0862">Zinc</keyword>
<gene>
    <name evidence="6" type="ORF">GCM10007276_33600</name>
</gene>
<evidence type="ECO:0000256" key="5">
    <source>
        <dbReference type="ARBA" id="ARBA00024029"/>
    </source>
</evidence>
<reference evidence="6" key="1">
    <citation type="journal article" date="2014" name="Int. J. Syst. Evol. Microbiol.">
        <title>Complete genome sequence of Corynebacterium casei LMG S-19264T (=DSM 44701T), isolated from a smear-ripened cheese.</title>
        <authorList>
            <consortium name="US DOE Joint Genome Institute (JGI-PGF)"/>
            <person name="Walter F."/>
            <person name="Albersmeier A."/>
            <person name="Kalinowski J."/>
            <person name="Ruckert C."/>
        </authorList>
    </citation>
    <scope>NUCLEOTIDE SEQUENCE</scope>
    <source>
        <strain evidence="6">CCM 7684</strain>
    </source>
</reference>
<organism evidence="6 7">
    <name type="scientific">Agaricicola taiwanensis</name>
    <dbReference type="NCBI Taxonomy" id="591372"/>
    <lineage>
        <taxon>Bacteria</taxon>
        <taxon>Pseudomonadati</taxon>
        <taxon>Pseudomonadota</taxon>
        <taxon>Alphaproteobacteria</taxon>
        <taxon>Rhodobacterales</taxon>
        <taxon>Paracoccaceae</taxon>
        <taxon>Agaricicola</taxon>
    </lineage>
</organism>
<evidence type="ECO:0000256" key="4">
    <source>
        <dbReference type="ARBA" id="ARBA00022833"/>
    </source>
</evidence>
<dbReference type="InterPro" id="IPR003785">
    <property type="entry name" value="Creatininase/forma_Hydrolase"/>
</dbReference>
<dbReference type="Pfam" id="PF02633">
    <property type="entry name" value="Creatininase"/>
    <property type="match status" value="1"/>
</dbReference>
<comment type="similarity">
    <text evidence="5">Belongs to the creatininase superfamily.</text>
</comment>
<evidence type="ECO:0000313" key="6">
    <source>
        <dbReference type="EMBL" id="GGE53792.1"/>
    </source>
</evidence>
<keyword evidence="2" id="KW-0479">Metal-binding</keyword>
<dbReference type="PANTHER" id="PTHR35005">
    <property type="entry name" value="3-DEHYDRO-SCYLLO-INOSOSE HYDROLASE"/>
    <property type="match status" value="1"/>
</dbReference>